<proteinExistence type="predicted"/>
<accession>A0ABV7A1E8</accession>
<comment type="caution">
    <text evidence="3">The sequence shown here is derived from an EMBL/GenBank/DDBJ whole genome shotgun (WGS) entry which is preliminary data.</text>
</comment>
<dbReference type="Gene3D" id="3.40.50.300">
    <property type="entry name" value="P-loop containing nucleotide triphosphate hydrolases"/>
    <property type="match status" value="1"/>
</dbReference>
<dbReference type="SMART" id="SM00382">
    <property type="entry name" value="AAA"/>
    <property type="match status" value="1"/>
</dbReference>
<dbReference type="PANTHER" id="PTHR32204">
    <property type="entry name" value="ATPASE RAVA"/>
    <property type="match status" value="1"/>
</dbReference>
<dbReference type="EMBL" id="JBHRRZ010000001">
    <property type="protein sequence ID" value="MFC2946783.1"/>
    <property type="molecule type" value="Genomic_DNA"/>
</dbReference>
<evidence type="ECO:0000313" key="3">
    <source>
        <dbReference type="EMBL" id="MFC2946783.1"/>
    </source>
</evidence>
<dbReference type="Proteomes" id="UP001595387">
    <property type="component" value="Unassembled WGS sequence"/>
</dbReference>
<dbReference type="Pfam" id="PF20030">
    <property type="entry name" value="bpMoxR"/>
    <property type="match status" value="1"/>
</dbReference>
<dbReference type="SUPFAM" id="SSF52540">
    <property type="entry name" value="P-loop containing nucleoside triphosphate hydrolases"/>
    <property type="match status" value="1"/>
</dbReference>
<protein>
    <submittedName>
        <fullName evidence="3">AAA family ATPase</fullName>
    </submittedName>
</protein>
<evidence type="ECO:0000256" key="1">
    <source>
        <dbReference type="SAM" id="Coils"/>
    </source>
</evidence>
<feature type="domain" description="AAA+ ATPase" evidence="2">
    <location>
        <begin position="35"/>
        <end position="177"/>
    </location>
</feature>
<name>A0ABV7A1E8_9BACI</name>
<dbReference type="CDD" id="cd00009">
    <property type="entry name" value="AAA"/>
    <property type="match status" value="1"/>
</dbReference>
<reference evidence="4" key="1">
    <citation type="journal article" date="2019" name="Int. J. Syst. Evol. Microbiol.">
        <title>The Global Catalogue of Microorganisms (GCM) 10K type strain sequencing project: providing services to taxonomists for standard genome sequencing and annotation.</title>
        <authorList>
            <consortium name="The Broad Institute Genomics Platform"/>
            <consortium name="The Broad Institute Genome Sequencing Center for Infectious Disease"/>
            <person name="Wu L."/>
            <person name="Ma J."/>
        </authorList>
    </citation>
    <scope>NUCLEOTIDE SEQUENCE [LARGE SCALE GENOMIC DNA]</scope>
    <source>
        <strain evidence="4">KCTC 13193</strain>
    </source>
</reference>
<dbReference type="InterPro" id="IPR003593">
    <property type="entry name" value="AAA+_ATPase"/>
</dbReference>
<feature type="coiled-coil region" evidence="1">
    <location>
        <begin position="322"/>
        <end position="367"/>
    </location>
</feature>
<dbReference type="InterPro" id="IPR050513">
    <property type="entry name" value="RavA_ATPases"/>
</dbReference>
<evidence type="ECO:0000259" key="2">
    <source>
        <dbReference type="SMART" id="SM00382"/>
    </source>
</evidence>
<dbReference type="InterPro" id="IPR045427">
    <property type="entry name" value="MoxR"/>
</dbReference>
<dbReference type="InterPro" id="IPR027417">
    <property type="entry name" value="P-loop_NTPase"/>
</dbReference>
<dbReference type="Pfam" id="PF17868">
    <property type="entry name" value="AAA_lid_8"/>
    <property type="match status" value="1"/>
</dbReference>
<keyword evidence="1" id="KW-0175">Coiled coil</keyword>
<dbReference type="PANTHER" id="PTHR32204:SF0">
    <property type="entry name" value="ATPASE RAVA"/>
    <property type="match status" value="1"/>
</dbReference>
<dbReference type="InterPro" id="IPR041538">
    <property type="entry name" value="RavA-like_AAA_lid"/>
</dbReference>
<sequence length="374" mass="42665">MPNNLEKLKEIKQALNAKYLKRETQIEGMLVALLAKEHLLLVGSPGTAKSALSNELSNMMDGANYFQWLLTKYTTPDEVFGGIMLKEMEQGIYRHNTASKMPEAHLVFLDEIFKGSSEILNSLLKAINERTFENGPDEIDMPFMTLVGASNEYPAEDEGLEALFDRFLLRFEVDYIKDRQNLISMMKGTGKGQTMPTITLEELEGLQFLREMVDIPDNVYETLADIWEELRDEGIHPSDRRLQRSYSALQAKALIEQRQIVEVKDILFLEHALWENADQREQVRDIVHRHAQDAVAHALEAIAEDAKDIMGGKDKDSSTEYVLEATQKMKALASEISNLKTKYPERGDELEAAHEELKRHLDELTNSVLEPIER</sequence>
<organism evidence="3 4">
    <name type="scientific">Virgibacillus sediminis</name>
    <dbReference type="NCBI Taxonomy" id="202260"/>
    <lineage>
        <taxon>Bacteria</taxon>
        <taxon>Bacillati</taxon>
        <taxon>Bacillota</taxon>
        <taxon>Bacilli</taxon>
        <taxon>Bacillales</taxon>
        <taxon>Bacillaceae</taxon>
        <taxon>Virgibacillus</taxon>
    </lineage>
</organism>
<keyword evidence="4" id="KW-1185">Reference proteome</keyword>
<evidence type="ECO:0000313" key="4">
    <source>
        <dbReference type="Proteomes" id="UP001595387"/>
    </source>
</evidence>
<dbReference type="RefSeq" id="WP_390301110.1">
    <property type="nucleotide sequence ID" value="NZ_JBHRRZ010000001.1"/>
</dbReference>
<gene>
    <name evidence="3" type="ORF">ACFODW_00185</name>
</gene>